<dbReference type="EMBL" id="JAGGLT010000002">
    <property type="protein sequence ID" value="MBP2070734.1"/>
    <property type="molecule type" value="Genomic_DNA"/>
</dbReference>
<name>A0ABS4NAP8_9THEO</name>
<dbReference type="Gene3D" id="3.40.50.1000">
    <property type="entry name" value="HAD superfamily/HAD-like"/>
    <property type="match status" value="1"/>
</dbReference>
<dbReference type="RefSeq" id="WP_209452715.1">
    <property type="nucleotide sequence ID" value="NZ_JAGGLT010000002.1"/>
</dbReference>
<evidence type="ECO:0000256" key="1">
    <source>
        <dbReference type="ARBA" id="ARBA00022729"/>
    </source>
</evidence>
<keyword evidence="1" id="KW-0732">Signal</keyword>
<dbReference type="Proteomes" id="UP001166402">
    <property type="component" value="Unassembled WGS sequence"/>
</dbReference>
<evidence type="ECO:0000313" key="3">
    <source>
        <dbReference type="Proteomes" id="UP001166402"/>
    </source>
</evidence>
<sequence length="178" mass="20696">MINIMYFSGKVKDLRKFTNILTNVKGKLICCDIDNTLADVNTQLKKAGYDISKYPNPVLDQDFWTSYEAIQMFIKAQKIKNTCKILDALDELGTDIFFATSRNIRLKELTRKWIEKQGIWNEHAIYFTATKHILEADIYIEDNPEQISKLLSLGKPVLIPSWQYNQGFDNENAIYFNI</sequence>
<reference evidence="2" key="1">
    <citation type="submission" date="2021-03" db="EMBL/GenBank/DDBJ databases">
        <title>Genomic Encyclopedia of Type Strains, Phase IV (KMG-IV): sequencing the most valuable type-strain genomes for metagenomic binning, comparative biology and taxonomic classification.</title>
        <authorList>
            <person name="Goeker M."/>
        </authorList>
    </citation>
    <scope>NUCLEOTIDE SEQUENCE</scope>
    <source>
        <strain evidence="2">DSM 101588</strain>
    </source>
</reference>
<comment type="caution">
    <text evidence="2">The sequence shown here is derived from an EMBL/GenBank/DDBJ whole genome shotgun (WGS) entry which is preliminary data.</text>
</comment>
<protein>
    <submittedName>
        <fullName evidence="2">HAD superfamily protein</fullName>
    </submittedName>
</protein>
<keyword evidence="3" id="KW-1185">Reference proteome</keyword>
<evidence type="ECO:0000313" key="2">
    <source>
        <dbReference type="EMBL" id="MBP2070734.1"/>
    </source>
</evidence>
<organism evidence="2 3">
    <name type="scientific">Thermoanaerobacterium butyriciformans</name>
    <dbReference type="NCBI Taxonomy" id="1702242"/>
    <lineage>
        <taxon>Bacteria</taxon>
        <taxon>Bacillati</taxon>
        <taxon>Bacillota</taxon>
        <taxon>Clostridia</taxon>
        <taxon>Thermoanaerobacterales</taxon>
        <taxon>Thermoanaerobacteraceae</taxon>
        <taxon>Thermoanaerobacterium</taxon>
    </lineage>
</organism>
<dbReference type="InterPro" id="IPR005519">
    <property type="entry name" value="Acid_phosphat_B-like"/>
</dbReference>
<dbReference type="SUPFAM" id="SSF56784">
    <property type="entry name" value="HAD-like"/>
    <property type="match status" value="1"/>
</dbReference>
<dbReference type="Pfam" id="PF03767">
    <property type="entry name" value="Acid_phosphat_B"/>
    <property type="match status" value="1"/>
</dbReference>
<accession>A0ABS4NAP8</accession>
<dbReference type="InterPro" id="IPR023214">
    <property type="entry name" value="HAD_sf"/>
</dbReference>
<proteinExistence type="predicted"/>
<gene>
    <name evidence="2" type="ORF">J2Z80_000232</name>
</gene>
<dbReference type="InterPro" id="IPR036412">
    <property type="entry name" value="HAD-like_sf"/>
</dbReference>